<comment type="caution">
    <text evidence="2">The sequence shown here is derived from an EMBL/GenBank/DDBJ whole genome shotgun (WGS) entry which is preliminary data.</text>
</comment>
<dbReference type="Proteomes" id="UP001642540">
    <property type="component" value="Unassembled WGS sequence"/>
</dbReference>
<accession>A0ABP1QD05</accession>
<organism evidence="2 3">
    <name type="scientific">Orchesella dallaii</name>
    <dbReference type="NCBI Taxonomy" id="48710"/>
    <lineage>
        <taxon>Eukaryota</taxon>
        <taxon>Metazoa</taxon>
        <taxon>Ecdysozoa</taxon>
        <taxon>Arthropoda</taxon>
        <taxon>Hexapoda</taxon>
        <taxon>Collembola</taxon>
        <taxon>Entomobryomorpha</taxon>
        <taxon>Entomobryoidea</taxon>
        <taxon>Orchesellidae</taxon>
        <taxon>Orchesellinae</taxon>
        <taxon>Orchesella</taxon>
    </lineage>
</organism>
<keyword evidence="1" id="KW-0812">Transmembrane</keyword>
<protein>
    <submittedName>
        <fullName evidence="2">Uncharacterized protein</fullName>
    </submittedName>
</protein>
<feature type="transmembrane region" description="Helical" evidence="1">
    <location>
        <begin position="24"/>
        <end position="43"/>
    </location>
</feature>
<name>A0ABP1QD05_9HEXA</name>
<reference evidence="2 3" key="1">
    <citation type="submission" date="2024-08" db="EMBL/GenBank/DDBJ databases">
        <authorList>
            <person name="Cucini C."/>
            <person name="Frati F."/>
        </authorList>
    </citation>
    <scope>NUCLEOTIDE SEQUENCE [LARGE SCALE GENOMIC DNA]</scope>
</reference>
<keyword evidence="3" id="KW-1185">Reference proteome</keyword>
<keyword evidence="1" id="KW-1133">Transmembrane helix</keyword>
<feature type="transmembrane region" description="Helical" evidence="1">
    <location>
        <begin position="78"/>
        <end position="99"/>
    </location>
</feature>
<proteinExistence type="predicted"/>
<keyword evidence="1" id="KW-0472">Membrane</keyword>
<evidence type="ECO:0000256" key="1">
    <source>
        <dbReference type="SAM" id="Phobius"/>
    </source>
</evidence>
<gene>
    <name evidence="2" type="ORF">ODALV1_LOCUS8854</name>
</gene>
<sequence>MIEILTCDDGSNRFFFLFLTNQTFSIQLVYATLAFLYVLCVFLKQQCTQRRISEDMIPLTSFRFHDEEHRLPLVCKILWINISIVQVVPYIVTGLYWVLLASRRHNFCNAM</sequence>
<dbReference type="EMBL" id="CAXLJM020000027">
    <property type="protein sequence ID" value="CAL8094671.1"/>
    <property type="molecule type" value="Genomic_DNA"/>
</dbReference>
<evidence type="ECO:0000313" key="3">
    <source>
        <dbReference type="Proteomes" id="UP001642540"/>
    </source>
</evidence>
<evidence type="ECO:0000313" key="2">
    <source>
        <dbReference type="EMBL" id="CAL8094671.1"/>
    </source>
</evidence>